<protein>
    <recommendedName>
        <fullName evidence="3">Lipopolysaccharide core biosynthesis protein</fullName>
    </recommendedName>
</protein>
<sequence>MRLFTDPWAHLRGRHGGETAFILGNGPSICREDLSRLRGRLSIGMNASTQLEVAHGFVQTYYTVSDRRFLTHPDKRRWATGDLNPGTVRVLRADLRPDDDPGPNRTLYTPHIRRDGWSRDLGIGFHYGCTTTMLAVQLAAHLGCRRICLLGVDLRYAPESPRFYAEVDPQVEDAFTSVQIWNLSNAGRVLRAEGRELINCSESSLLRPYLPFVRFSELADLPATDDPAVKIGTRDTDTACCAG</sequence>
<dbReference type="AlphaFoldDB" id="A0A059KMN5"/>
<proteinExistence type="predicted"/>
<organism evidence="1 2">
    <name type="scientific">Sphaerotilus natans subsp. natans DSM 6575</name>
    <dbReference type="NCBI Taxonomy" id="1286631"/>
    <lineage>
        <taxon>Bacteria</taxon>
        <taxon>Pseudomonadati</taxon>
        <taxon>Pseudomonadota</taxon>
        <taxon>Betaproteobacteria</taxon>
        <taxon>Burkholderiales</taxon>
        <taxon>Sphaerotilaceae</taxon>
        <taxon>Sphaerotilus</taxon>
    </lineage>
</organism>
<dbReference type="Gene3D" id="3.90.1480.10">
    <property type="entry name" value="Alpha-2,3-sialyltransferase"/>
    <property type="match status" value="1"/>
</dbReference>
<keyword evidence="2" id="KW-1185">Reference proteome</keyword>
<dbReference type="RefSeq" id="WP_076458970.1">
    <property type="nucleotide sequence ID" value="NZ_AZRA01000049.1"/>
</dbReference>
<evidence type="ECO:0008006" key="3">
    <source>
        <dbReference type="Google" id="ProtNLM"/>
    </source>
</evidence>
<accession>A0A059KMN5</accession>
<dbReference type="EMBL" id="AZRA01000049">
    <property type="protein sequence ID" value="KDB52459.1"/>
    <property type="molecule type" value="Genomic_DNA"/>
</dbReference>
<evidence type="ECO:0000313" key="1">
    <source>
        <dbReference type="EMBL" id="KDB52459.1"/>
    </source>
</evidence>
<evidence type="ECO:0000313" key="2">
    <source>
        <dbReference type="Proteomes" id="UP000026714"/>
    </source>
</evidence>
<dbReference type="Proteomes" id="UP000026714">
    <property type="component" value="Unassembled WGS sequence"/>
</dbReference>
<dbReference type="eggNOG" id="COG2604">
    <property type="taxonomic scope" value="Bacteria"/>
</dbReference>
<dbReference type="STRING" id="34103.SAMN05421778_11698"/>
<name>A0A059KMN5_9BURK</name>
<comment type="caution">
    <text evidence="1">The sequence shown here is derived from an EMBL/GenBank/DDBJ whole genome shotgun (WGS) entry which is preliminary data.</text>
</comment>
<reference evidence="1 2" key="1">
    <citation type="journal article" date="2014" name="FEMS Microbiol. Ecol.">
        <title>Sphaerotilus natans encrusted with nanoball-shaped Fe(III) oxide minerals formed by nitrate-reducing mixotrophic Fe(II) oxidation.</title>
        <authorList>
            <person name="Park S."/>
            <person name="Kim D.H."/>
            <person name="Lee J.H."/>
            <person name="Hur H.G."/>
        </authorList>
    </citation>
    <scope>NUCLEOTIDE SEQUENCE [LARGE SCALE GENOMIC DNA]</scope>
    <source>
        <strain evidence="1 2">DSM 6575</strain>
    </source>
</reference>
<gene>
    <name evidence="1" type="ORF">X805_19100</name>
</gene>